<evidence type="ECO:0000313" key="4">
    <source>
        <dbReference type="EMBL" id="CAF0925057.1"/>
    </source>
</evidence>
<dbReference type="PROSITE" id="PS50005">
    <property type="entry name" value="TPR"/>
    <property type="match status" value="4"/>
</dbReference>
<dbReference type="InterPro" id="IPR019734">
    <property type="entry name" value="TPR_rpt"/>
</dbReference>
<dbReference type="EMBL" id="CAJNOJ010000039">
    <property type="protein sequence ID" value="CAF0925057.1"/>
    <property type="molecule type" value="Genomic_DNA"/>
</dbReference>
<keyword evidence="2 3" id="KW-0802">TPR repeat</keyword>
<evidence type="ECO:0000256" key="3">
    <source>
        <dbReference type="PROSITE-ProRule" id="PRU00339"/>
    </source>
</evidence>
<dbReference type="Proteomes" id="UP000663852">
    <property type="component" value="Unassembled WGS sequence"/>
</dbReference>
<dbReference type="AlphaFoldDB" id="A0A814BCE9"/>
<keyword evidence="1" id="KW-0677">Repeat</keyword>
<dbReference type="OrthoDB" id="1658288at2759"/>
<dbReference type="Pfam" id="PF13181">
    <property type="entry name" value="TPR_8"/>
    <property type="match status" value="1"/>
</dbReference>
<dbReference type="SMART" id="SM00028">
    <property type="entry name" value="TPR"/>
    <property type="match status" value="7"/>
</dbReference>
<dbReference type="Gene3D" id="1.25.40.10">
    <property type="entry name" value="Tetratricopeptide repeat domain"/>
    <property type="match status" value="2"/>
</dbReference>
<protein>
    <recommendedName>
        <fullName evidence="6">Nephrocystin-3</fullName>
    </recommendedName>
</protein>
<dbReference type="PANTHER" id="PTHR45641">
    <property type="entry name" value="TETRATRICOPEPTIDE REPEAT PROTEIN (AFU_ORTHOLOGUE AFUA_6G03870)"/>
    <property type="match status" value="1"/>
</dbReference>
<dbReference type="InterPro" id="IPR011990">
    <property type="entry name" value="TPR-like_helical_dom_sf"/>
</dbReference>
<name>A0A814BCE9_ADIRI</name>
<accession>A0A814BCE9</accession>
<feature type="repeat" description="TPR" evidence="3">
    <location>
        <begin position="683"/>
        <end position="716"/>
    </location>
</feature>
<dbReference type="Pfam" id="PF13374">
    <property type="entry name" value="TPR_10"/>
    <property type="match status" value="1"/>
</dbReference>
<evidence type="ECO:0008006" key="6">
    <source>
        <dbReference type="Google" id="ProtNLM"/>
    </source>
</evidence>
<organism evidence="4 5">
    <name type="scientific">Adineta ricciae</name>
    <name type="common">Rotifer</name>
    <dbReference type="NCBI Taxonomy" id="249248"/>
    <lineage>
        <taxon>Eukaryota</taxon>
        <taxon>Metazoa</taxon>
        <taxon>Spiralia</taxon>
        <taxon>Gnathifera</taxon>
        <taxon>Rotifera</taxon>
        <taxon>Eurotatoria</taxon>
        <taxon>Bdelloidea</taxon>
        <taxon>Adinetida</taxon>
        <taxon>Adinetidae</taxon>
        <taxon>Adineta</taxon>
    </lineage>
</organism>
<dbReference type="Pfam" id="PF13424">
    <property type="entry name" value="TPR_12"/>
    <property type="match status" value="1"/>
</dbReference>
<feature type="repeat" description="TPR" evidence="3">
    <location>
        <begin position="725"/>
        <end position="758"/>
    </location>
</feature>
<gene>
    <name evidence="4" type="ORF">EDS130_LOCUS10978</name>
</gene>
<comment type="caution">
    <text evidence="4">The sequence shown here is derived from an EMBL/GenBank/DDBJ whole genome shotgun (WGS) entry which is preliminary data.</text>
</comment>
<sequence>MRFKLEYQLLARSAKDFRLLTMGSALKRQRPNESLELTNLVKKVRTRSILETQDDFEECVLVWLDASLTYNDDWTEEFNHAREIIQNLKIFDKLNDCVNFMKMIVNDKIFLIVSHQFAQSICVIKSELRFLASIYVYCGDSLPLPQLTQFETWAKENEPIIAGVYTNLTDCFAQLTKDVHDICDHDSIPMTFLSPQLKSMTLKQASPFLIFQLFLRNILFNLPKPTTNQDKQRVFRSCLFYYAENEKRTEEITHFEQHYESAAAIDWYLRAKFLSRLLHKASQTMNFALLFNYNFVLQDLQQIMNEKAIISSTEIFYRAQNLNADDLYRLRTNLKGIISINSYLDLCKTSTQAINEVSLTSNTLETALYHFSLNHSYIPISDEKVLLTIGSAFRIEHIGMEMDGIWHVHLNLLTKEEVNSQMEVFLKDIDQLSHEMLTIGLIWDKLKQSTKADRFYRLLIDHLSKDNIETASICNYAGVMTRVKCQYTSALMYHQQALQIYKKQNDNGSSFAEEIDRTYVQLALVYQESGDMSRAIQYFQLASKLGEEIFNYLGEIYRNLEEFNMAQNYYQKTNFYNNISLCYIYQRMFPQALIEMKKESPAISYINLGFYHQLRKEYSTALIFFEKALEAVKDQHPLDTAMIHSYLGLLHCDRRQWLLSLRHYEQALDLYKRHLITNHPTIALIHDGLGTLYLTKGEFRAAQREFERCLELQLRVLPENHPDIAGTYNNLGGVFNEMGQYDEALLYHYEALAIASAILPAEHSDTKLYKHNVTETKRKLS</sequence>
<proteinExistence type="predicted"/>
<evidence type="ECO:0000256" key="1">
    <source>
        <dbReference type="ARBA" id="ARBA00022737"/>
    </source>
</evidence>
<feature type="repeat" description="TPR" evidence="3">
    <location>
        <begin position="516"/>
        <end position="549"/>
    </location>
</feature>
<dbReference type="PANTHER" id="PTHR45641:SF19">
    <property type="entry name" value="NEPHROCYSTIN-3"/>
    <property type="match status" value="1"/>
</dbReference>
<evidence type="ECO:0000313" key="5">
    <source>
        <dbReference type="Proteomes" id="UP000663852"/>
    </source>
</evidence>
<feature type="repeat" description="TPR" evidence="3">
    <location>
        <begin position="602"/>
        <end position="635"/>
    </location>
</feature>
<evidence type="ECO:0000256" key="2">
    <source>
        <dbReference type="ARBA" id="ARBA00022803"/>
    </source>
</evidence>
<dbReference type="SUPFAM" id="SSF48452">
    <property type="entry name" value="TPR-like"/>
    <property type="match status" value="2"/>
</dbReference>
<reference evidence="4" key="1">
    <citation type="submission" date="2021-02" db="EMBL/GenBank/DDBJ databases">
        <authorList>
            <person name="Nowell W R."/>
        </authorList>
    </citation>
    <scope>NUCLEOTIDE SEQUENCE</scope>
</reference>